<reference evidence="3 4" key="1">
    <citation type="submission" date="2023-08" db="EMBL/GenBank/DDBJ databases">
        <title>Complete genome sequence of Geobacillus thermodenitrificans K1041, a genetically tractable strain representative of the genus Geobacillus.</title>
        <authorList>
            <person name="Kani S."/>
            <person name="Suzuki H."/>
        </authorList>
    </citation>
    <scope>NUCLEOTIDE SEQUENCE [LARGE SCALE GENOMIC DNA]</scope>
    <source>
        <strain evidence="3 4">K1041</strain>
    </source>
</reference>
<dbReference type="RefSeq" id="WP_236934077.1">
    <property type="nucleotide sequence ID" value="NZ_CP133461.1"/>
</dbReference>
<dbReference type="NCBIfam" id="TIGR01633">
    <property type="entry name" value="phi3626_gp14_N"/>
    <property type="match status" value="1"/>
</dbReference>
<evidence type="ECO:0000313" key="4">
    <source>
        <dbReference type="Proteomes" id="UP001297580"/>
    </source>
</evidence>
<sequence length="477" mass="54269">MPYTFSFNGITKDYVYMLRGRKRSAWAPRSLNLLTVPRKPGAYLQGVETSVREIEVPIGLVAESVGDLQKMKEDLAAWLVTDEPKELIFDDEPDRIYYAIVDDTLDLDEIAKIGQGTIRFICPDPYKYGFEKEALFPSDVVSLNYEGTAPGDPVFELEVTDPVTFAMIQNQDEEYMMIGRPAEVTTPIVNTKTLLLYENGETIDSWTLATPEMEGGSQGTIGYDGAGITAPSYGTGTGYHGPSVYKEVPPTQDFEVEIRGQLYTDHVNQTGRFGFFLFDEQMRQIAFMAAIDNSQYVNRKLAEGRIGPYIGDFKNYIVSSRNYQKDWDNFPAYLRLRRIGDKYEFYVARVLGDGTHFEPLTASWTVFEDQFRGRLRYVGIFIDKYGNTASPHTNRIDYIRVHALTQAAEDQTPYIAYPGDVITFDHQNSDILLNGESRMDLKQFGATFFKLKPGQNQFVVMPDSSFNVKVRFKERFL</sequence>
<evidence type="ECO:0000259" key="2">
    <source>
        <dbReference type="Pfam" id="PF22768"/>
    </source>
</evidence>
<evidence type="ECO:0000313" key="3">
    <source>
        <dbReference type="EMBL" id="WMV75301.1"/>
    </source>
</evidence>
<keyword evidence="4" id="KW-1185">Reference proteome</keyword>
<proteinExistence type="predicted"/>
<evidence type="ECO:0000259" key="1">
    <source>
        <dbReference type="Pfam" id="PF05709"/>
    </source>
</evidence>
<dbReference type="InterPro" id="IPR008841">
    <property type="entry name" value="Siphovirus-type_tail_N"/>
</dbReference>
<dbReference type="Pfam" id="PF22768">
    <property type="entry name" value="SPP1_Dit"/>
    <property type="match status" value="1"/>
</dbReference>
<feature type="domain" description="Siphovirus-type tail component RIFT-related" evidence="1">
    <location>
        <begin position="15"/>
        <end position="122"/>
    </location>
</feature>
<name>A0ABY9Q9S7_GEOTD</name>
<dbReference type="EMBL" id="CP133461">
    <property type="protein sequence ID" value="WMV75301.1"/>
    <property type="molecule type" value="Genomic_DNA"/>
</dbReference>
<dbReference type="Pfam" id="PF05709">
    <property type="entry name" value="Sipho_tail"/>
    <property type="match status" value="1"/>
</dbReference>
<feature type="domain" description="Siphovirus-type tail component C-terminal" evidence="2">
    <location>
        <begin position="417"/>
        <end position="476"/>
    </location>
</feature>
<organism evidence="3 4">
    <name type="scientific">Geobacillus thermodenitrificans</name>
    <dbReference type="NCBI Taxonomy" id="33940"/>
    <lineage>
        <taxon>Bacteria</taxon>
        <taxon>Bacillati</taxon>
        <taxon>Bacillota</taxon>
        <taxon>Bacilli</taxon>
        <taxon>Bacillales</taxon>
        <taxon>Anoxybacillaceae</taxon>
        <taxon>Geobacillus</taxon>
    </lineage>
</organism>
<gene>
    <name evidence="3" type="ORF">HSX42_13640</name>
</gene>
<accession>A0ABY9Q9S7</accession>
<dbReference type="InterPro" id="IPR054738">
    <property type="entry name" value="Siphovirus-type_tail_C"/>
</dbReference>
<dbReference type="Gene3D" id="2.60.120.860">
    <property type="match status" value="1"/>
</dbReference>
<dbReference type="Gene3D" id="2.40.30.200">
    <property type="match status" value="1"/>
</dbReference>
<dbReference type="Proteomes" id="UP001297580">
    <property type="component" value="Chromosome"/>
</dbReference>
<dbReference type="InterPro" id="IPR006520">
    <property type="entry name" value="Dit_BPSPP_N"/>
</dbReference>
<protein>
    <submittedName>
        <fullName evidence="3">Phage tail family protein</fullName>
    </submittedName>
</protein>